<feature type="compositionally biased region" description="Polar residues" evidence="2">
    <location>
        <begin position="81"/>
        <end position="99"/>
    </location>
</feature>
<dbReference type="InterPro" id="IPR044144">
    <property type="entry name" value="SAF_UxaA/GarD"/>
</dbReference>
<dbReference type="RefSeq" id="WP_272749580.1">
    <property type="nucleotide sequence ID" value="NZ_JAQQKX010000020.1"/>
</dbReference>
<dbReference type="CDD" id="cd11613">
    <property type="entry name" value="SAF_AH_GD"/>
    <property type="match status" value="1"/>
</dbReference>
<sequence>MPEALILLHPTDNVLVCRETIAPGTVATIDGEAVTITQPIEVGHKVARVDLRPGDKILKYGAPIGSMTKDTPRGGHVHMHNMQSDYIPSHTRNASGGAA</sequence>
<comment type="caution">
    <text evidence="4">The sequence shown here is derived from an EMBL/GenBank/DDBJ whole genome shotgun (WGS) entry which is preliminary data.</text>
</comment>
<feature type="region of interest" description="Disordered" evidence="2">
    <location>
        <begin position="62"/>
        <end position="99"/>
    </location>
</feature>
<dbReference type="Gene3D" id="2.30.130.110">
    <property type="match status" value="1"/>
</dbReference>
<protein>
    <submittedName>
        <fullName evidence="4">UxaA family hydrolase</fullName>
    </submittedName>
</protein>
<dbReference type="Proteomes" id="UP001214854">
    <property type="component" value="Unassembled WGS sequence"/>
</dbReference>
<evidence type="ECO:0000259" key="3">
    <source>
        <dbReference type="SMART" id="SM00858"/>
    </source>
</evidence>
<evidence type="ECO:0000313" key="4">
    <source>
        <dbReference type="EMBL" id="MDC7685072.1"/>
    </source>
</evidence>
<keyword evidence="5" id="KW-1185">Reference proteome</keyword>
<proteinExistence type="predicted"/>
<gene>
    <name evidence="4" type="ORF">PQU92_17440</name>
</gene>
<accession>A0ABT5HYS3</accession>
<keyword evidence="1" id="KW-0456">Lyase</keyword>
<evidence type="ECO:0000313" key="5">
    <source>
        <dbReference type="Proteomes" id="UP001214854"/>
    </source>
</evidence>
<evidence type="ECO:0000256" key="2">
    <source>
        <dbReference type="SAM" id="MobiDB-lite"/>
    </source>
</evidence>
<reference evidence="4 5" key="1">
    <citation type="submission" date="2023-01" db="EMBL/GenBank/DDBJ databases">
        <title>Novel species of the genus Asticcacaulis isolated from rivers.</title>
        <authorList>
            <person name="Lu H."/>
        </authorList>
    </citation>
    <scope>NUCLEOTIDE SEQUENCE [LARGE SCALE GENOMIC DNA]</scope>
    <source>
        <strain evidence="4 5">BYS171W</strain>
    </source>
</reference>
<feature type="domain" description="SAF" evidence="3">
    <location>
        <begin position="12"/>
        <end position="83"/>
    </location>
</feature>
<dbReference type="SMART" id="SM00858">
    <property type="entry name" value="SAF"/>
    <property type="match status" value="1"/>
</dbReference>
<evidence type="ECO:0000256" key="1">
    <source>
        <dbReference type="ARBA" id="ARBA00023239"/>
    </source>
</evidence>
<dbReference type="InterPro" id="IPR013974">
    <property type="entry name" value="SAF"/>
</dbReference>
<dbReference type="GO" id="GO:0016787">
    <property type="term" value="F:hydrolase activity"/>
    <property type="evidence" value="ECO:0007669"/>
    <property type="project" value="UniProtKB-KW"/>
</dbReference>
<keyword evidence="4" id="KW-0378">Hydrolase</keyword>
<name>A0ABT5HYS3_9CAUL</name>
<dbReference type="EMBL" id="JAQQKX010000020">
    <property type="protein sequence ID" value="MDC7685072.1"/>
    <property type="molecule type" value="Genomic_DNA"/>
</dbReference>
<organism evidence="4 5">
    <name type="scientific">Asticcacaulis aquaticus</name>
    <dbReference type="NCBI Taxonomy" id="2984212"/>
    <lineage>
        <taxon>Bacteria</taxon>
        <taxon>Pseudomonadati</taxon>
        <taxon>Pseudomonadota</taxon>
        <taxon>Alphaproteobacteria</taxon>
        <taxon>Caulobacterales</taxon>
        <taxon>Caulobacteraceae</taxon>
        <taxon>Asticcacaulis</taxon>
    </lineage>
</organism>
<dbReference type="Pfam" id="PF08666">
    <property type="entry name" value="SAF"/>
    <property type="match status" value="1"/>
</dbReference>